<keyword evidence="4" id="KW-0804">Transcription</keyword>
<dbReference type="InterPro" id="IPR013324">
    <property type="entry name" value="RNA_pol_sigma_r3/r4-like"/>
</dbReference>
<evidence type="ECO:0000256" key="2">
    <source>
        <dbReference type="ARBA" id="ARBA00023015"/>
    </source>
</evidence>
<keyword evidence="2" id="KW-0805">Transcription regulation</keyword>
<dbReference type="EMBL" id="SLXD01000005">
    <property type="protein sequence ID" value="TCP02958.1"/>
    <property type="molecule type" value="Genomic_DNA"/>
</dbReference>
<dbReference type="Proteomes" id="UP000295106">
    <property type="component" value="Unassembled WGS sequence"/>
</dbReference>
<dbReference type="Pfam" id="PF04542">
    <property type="entry name" value="Sigma70_r2"/>
    <property type="match status" value="1"/>
</dbReference>
<feature type="domain" description="RNA polymerase sigma-70 region 2" evidence="5">
    <location>
        <begin position="15"/>
        <end position="80"/>
    </location>
</feature>
<proteinExistence type="inferred from homology"/>
<organism evidence="7 8">
    <name type="scientific">Rubrivivax gelatinosus</name>
    <name type="common">Rhodocyclus gelatinosus</name>
    <name type="synonym">Rhodopseudomonas gelatinosa</name>
    <dbReference type="NCBI Taxonomy" id="28068"/>
    <lineage>
        <taxon>Bacteria</taxon>
        <taxon>Pseudomonadati</taxon>
        <taxon>Pseudomonadota</taxon>
        <taxon>Betaproteobacteria</taxon>
        <taxon>Burkholderiales</taxon>
        <taxon>Sphaerotilaceae</taxon>
        <taxon>Rubrivivax</taxon>
    </lineage>
</organism>
<dbReference type="InterPro" id="IPR039425">
    <property type="entry name" value="RNA_pol_sigma-70-like"/>
</dbReference>
<dbReference type="Pfam" id="PF08281">
    <property type="entry name" value="Sigma70_r4_2"/>
    <property type="match status" value="1"/>
</dbReference>
<evidence type="ECO:0000256" key="4">
    <source>
        <dbReference type="ARBA" id="ARBA00023163"/>
    </source>
</evidence>
<dbReference type="OrthoDB" id="9180690at2"/>
<feature type="domain" description="RNA polymerase sigma factor 70 region 4 type 2" evidence="6">
    <location>
        <begin position="111"/>
        <end position="163"/>
    </location>
</feature>
<comment type="similarity">
    <text evidence="1">Belongs to the sigma-70 factor family. ECF subfamily.</text>
</comment>
<accession>A0A4V2SGX8</accession>
<evidence type="ECO:0000259" key="5">
    <source>
        <dbReference type="Pfam" id="PF04542"/>
    </source>
</evidence>
<reference evidence="7 8" key="1">
    <citation type="submission" date="2019-03" db="EMBL/GenBank/DDBJ databases">
        <title>Genomic Encyclopedia of Type Strains, Phase IV (KMG-IV): sequencing the most valuable type-strain genomes for metagenomic binning, comparative biology and taxonomic classification.</title>
        <authorList>
            <person name="Goeker M."/>
        </authorList>
    </citation>
    <scope>NUCLEOTIDE SEQUENCE [LARGE SCALE GENOMIC DNA]</scope>
    <source>
        <strain evidence="7 8">DSM 1709</strain>
    </source>
</reference>
<dbReference type="GeneID" id="99684609"/>
<dbReference type="SUPFAM" id="SSF88946">
    <property type="entry name" value="Sigma2 domain of RNA polymerase sigma factors"/>
    <property type="match status" value="1"/>
</dbReference>
<dbReference type="InterPro" id="IPR013249">
    <property type="entry name" value="RNA_pol_sigma70_r4_t2"/>
</dbReference>
<dbReference type="GO" id="GO:0003677">
    <property type="term" value="F:DNA binding"/>
    <property type="evidence" value="ECO:0007669"/>
    <property type="project" value="InterPro"/>
</dbReference>
<evidence type="ECO:0000259" key="6">
    <source>
        <dbReference type="Pfam" id="PF08281"/>
    </source>
</evidence>
<evidence type="ECO:0000313" key="7">
    <source>
        <dbReference type="EMBL" id="TCP02958.1"/>
    </source>
</evidence>
<gene>
    <name evidence="7" type="ORF">EV684_105124</name>
</gene>
<comment type="caution">
    <text evidence="7">The sequence shown here is derived from an EMBL/GenBank/DDBJ whole genome shotgun (WGS) entry which is preliminary data.</text>
</comment>
<evidence type="ECO:0000256" key="3">
    <source>
        <dbReference type="ARBA" id="ARBA00023082"/>
    </source>
</evidence>
<dbReference type="RefSeq" id="WP_132646564.1">
    <property type="nucleotide sequence ID" value="NZ_CP181386.1"/>
</dbReference>
<dbReference type="GO" id="GO:0016987">
    <property type="term" value="F:sigma factor activity"/>
    <property type="evidence" value="ECO:0007669"/>
    <property type="project" value="UniProtKB-KW"/>
</dbReference>
<dbReference type="SUPFAM" id="SSF88659">
    <property type="entry name" value="Sigma3 and sigma4 domains of RNA polymerase sigma factors"/>
    <property type="match status" value="1"/>
</dbReference>
<dbReference type="Gene3D" id="1.10.10.10">
    <property type="entry name" value="Winged helix-like DNA-binding domain superfamily/Winged helix DNA-binding domain"/>
    <property type="match status" value="1"/>
</dbReference>
<dbReference type="InterPro" id="IPR014284">
    <property type="entry name" value="RNA_pol_sigma-70_dom"/>
</dbReference>
<dbReference type="InterPro" id="IPR007627">
    <property type="entry name" value="RNA_pol_sigma70_r2"/>
</dbReference>
<evidence type="ECO:0000256" key="1">
    <source>
        <dbReference type="ARBA" id="ARBA00010641"/>
    </source>
</evidence>
<protein>
    <submittedName>
        <fullName evidence="7">RNA polymerase sigma-70 factor (ECF subfamily)</fullName>
    </submittedName>
</protein>
<dbReference type="PANTHER" id="PTHR43133:SF63">
    <property type="entry name" value="RNA POLYMERASE SIGMA FACTOR FECI-RELATED"/>
    <property type="match status" value="1"/>
</dbReference>
<evidence type="ECO:0000313" key="8">
    <source>
        <dbReference type="Proteomes" id="UP000295106"/>
    </source>
</evidence>
<sequence>MPATDLAPPHPLERLYAEHHGWLRDWLRRKLGNACDAADLAHDTYLRLLRSGHVPPQDESRRHLAQVANGLVVDLYRRRAIEAAFLEALAALPAAQAPSPEDRALAVEALVQLDAALQSLAPKARAALLMCRLDGLGYREIATRLGVSVSSVEKYVAAALLACHQALQPR</sequence>
<dbReference type="NCBIfam" id="TIGR02937">
    <property type="entry name" value="sigma70-ECF"/>
    <property type="match status" value="1"/>
</dbReference>
<keyword evidence="3" id="KW-0731">Sigma factor</keyword>
<name>A0A4V2SGX8_RUBGE</name>
<dbReference type="PANTHER" id="PTHR43133">
    <property type="entry name" value="RNA POLYMERASE ECF-TYPE SIGMA FACTO"/>
    <property type="match status" value="1"/>
</dbReference>
<dbReference type="AlphaFoldDB" id="A0A4V2SGX8"/>
<dbReference type="InterPro" id="IPR013325">
    <property type="entry name" value="RNA_pol_sigma_r2"/>
</dbReference>
<dbReference type="GO" id="GO:0006352">
    <property type="term" value="P:DNA-templated transcription initiation"/>
    <property type="evidence" value="ECO:0007669"/>
    <property type="project" value="InterPro"/>
</dbReference>
<dbReference type="InterPro" id="IPR036388">
    <property type="entry name" value="WH-like_DNA-bd_sf"/>
</dbReference>
<dbReference type="Gene3D" id="1.10.1740.10">
    <property type="match status" value="1"/>
</dbReference>